<dbReference type="InterPro" id="IPR015797">
    <property type="entry name" value="NUDIX_hydrolase-like_dom_sf"/>
</dbReference>
<gene>
    <name evidence="21" type="ORF">ACZ87_01337</name>
    <name evidence="20" type="ORF">BBW68_11770</name>
</gene>
<evidence type="ECO:0000256" key="6">
    <source>
        <dbReference type="ARBA" id="ARBA00022763"/>
    </source>
</evidence>
<feature type="binding site" evidence="17">
    <location>
        <position position="28"/>
    </location>
    <ligand>
        <name>8-oxo-dGTP</name>
        <dbReference type="ChEBI" id="CHEBI:77896"/>
    </ligand>
</feature>
<dbReference type="InterPro" id="IPR000086">
    <property type="entry name" value="NUDIX_hydrolase_dom"/>
</dbReference>
<dbReference type="PANTHER" id="PTHR47707">
    <property type="entry name" value="8-OXO-DGTP DIPHOSPHATASE"/>
    <property type="match status" value="1"/>
</dbReference>
<dbReference type="GO" id="GO:0035539">
    <property type="term" value="F:8-oxo-7,8-dihydrodeoxyguanosine triphosphate pyrophosphatase activity"/>
    <property type="evidence" value="ECO:0007669"/>
    <property type="project" value="UniProtKB-EC"/>
</dbReference>
<proteinExistence type="inferred from homology"/>
<evidence type="ECO:0000256" key="4">
    <source>
        <dbReference type="ARBA" id="ARBA00022705"/>
    </source>
</evidence>
<reference evidence="20 22" key="1">
    <citation type="submission" date="2016-07" db="EMBL/GenBank/DDBJ databases">
        <authorList>
            <person name="Yuval B."/>
        </authorList>
    </citation>
    <scope>NUCLEOTIDE SEQUENCE [LARGE SCALE GENOMIC DNA]</scope>
    <source>
        <strain evidence="20 22">IL</strain>
    </source>
</reference>
<dbReference type="PROSITE" id="PS00893">
    <property type="entry name" value="NUDIX_BOX"/>
    <property type="match status" value="1"/>
</dbReference>
<dbReference type="Pfam" id="PF14815">
    <property type="entry name" value="NUDIX_4"/>
    <property type="match status" value="1"/>
</dbReference>
<dbReference type="EMBL" id="MAYS01000348">
    <property type="protein sequence ID" value="OFC61748.1"/>
    <property type="molecule type" value="Genomic_DNA"/>
</dbReference>
<evidence type="ECO:0000259" key="19">
    <source>
        <dbReference type="PROSITE" id="PS51462"/>
    </source>
</evidence>
<dbReference type="GO" id="GO:0006281">
    <property type="term" value="P:DNA repair"/>
    <property type="evidence" value="ECO:0007669"/>
    <property type="project" value="UniProtKB-KW"/>
</dbReference>
<dbReference type="GO" id="GO:0006260">
    <property type="term" value="P:DNA replication"/>
    <property type="evidence" value="ECO:0007669"/>
    <property type="project" value="UniProtKB-KW"/>
</dbReference>
<feature type="binding site" evidence="18">
    <location>
        <position position="37"/>
    </location>
    <ligand>
        <name>Mg(2+)</name>
        <dbReference type="ChEBI" id="CHEBI:18420"/>
    </ligand>
</feature>
<evidence type="ECO:0000256" key="12">
    <source>
        <dbReference type="ARBA" id="ARBA00038905"/>
    </source>
</evidence>
<keyword evidence="7 21" id="KW-0378">Hydrolase</keyword>
<keyword evidence="8 18" id="KW-0460">Magnesium</keyword>
<evidence type="ECO:0000256" key="9">
    <source>
        <dbReference type="ARBA" id="ARBA00023204"/>
    </source>
</evidence>
<evidence type="ECO:0000256" key="16">
    <source>
        <dbReference type="ARBA" id="ARBA00042798"/>
    </source>
</evidence>
<evidence type="ECO:0000256" key="10">
    <source>
        <dbReference type="ARBA" id="ARBA00035861"/>
    </source>
</evidence>
<evidence type="ECO:0000256" key="2">
    <source>
        <dbReference type="ARBA" id="ARBA00005582"/>
    </source>
</evidence>
<evidence type="ECO:0000256" key="7">
    <source>
        <dbReference type="ARBA" id="ARBA00022801"/>
    </source>
</evidence>
<evidence type="ECO:0000256" key="5">
    <source>
        <dbReference type="ARBA" id="ARBA00022723"/>
    </source>
</evidence>
<comment type="caution">
    <text evidence="20">The sequence shown here is derived from an EMBL/GenBank/DDBJ whole genome shotgun (WGS) entry which is preliminary data.</text>
</comment>
<name>A0A1E7YZH2_9GAMM</name>
<dbReference type="SUPFAM" id="SSF55811">
    <property type="entry name" value="Nudix"/>
    <property type="match status" value="1"/>
</dbReference>
<feature type="binding site" evidence="17">
    <location>
        <position position="119"/>
    </location>
    <ligand>
        <name>8-oxo-dGTP</name>
        <dbReference type="ChEBI" id="CHEBI:77896"/>
    </ligand>
</feature>
<evidence type="ECO:0000256" key="8">
    <source>
        <dbReference type="ARBA" id="ARBA00022842"/>
    </source>
</evidence>
<dbReference type="Proteomes" id="UP000244334">
    <property type="component" value="Unassembled WGS sequence"/>
</dbReference>
<organism evidence="20 22">
    <name type="scientific">Candidatus Erwinia dacicola</name>
    <dbReference type="NCBI Taxonomy" id="252393"/>
    <lineage>
        <taxon>Bacteria</taxon>
        <taxon>Pseudomonadati</taxon>
        <taxon>Pseudomonadota</taxon>
        <taxon>Gammaproteobacteria</taxon>
        <taxon>Enterobacterales</taxon>
        <taxon>Erwiniaceae</taxon>
        <taxon>Erwinia</taxon>
    </lineage>
</organism>
<dbReference type="AlphaFoldDB" id="A0A1E7YZH2"/>
<evidence type="ECO:0000256" key="1">
    <source>
        <dbReference type="ARBA" id="ARBA00001946"/>
    </source>
</evidence>
<evidence type="ECO:0000313" key="20">
    <source>
        <dbReference type="EMBL" id="OFC61748.1"/>
    </source>
</evidence>
<evidence type="ECO:0000256" key="3">
    <source>
        <dbReference type="ARBA" id="ARBA00022457"/>
    </source>
</evidence>
<feature type="binding site" evidence="17">
    <location>
        <begin position="34"/>
        <end position="37"/>
    </location>
    <ligand>
        <name>8-oxo-dGTP</name>
        <dbReference type="ChEBI" id="CHEBI:77896"/>
    </ligand>
</feature>
<evidence type="ECO:0000256" key="14">
    <source>
        <dbReference type="ARBA" id="ARBA00041592"/>
    </source>
</evidence>
<comment type="catalytic activity">
    <reaction evidence="11">
        <text>8-oxo-GTP + H2O = 8-oxo-GMP + diphosphate + H(+)</text>
        <dbReference type="Rhea" id="RHEA:67616"/>
        <dbReference type="ChEBI" id="CHEBI:15377"/>
        <dbReference type="ChEBI" id="CHEBI:15378"/>
        <dbReference type="ChEBI" id="CHEBI:33019"/>
        <dbReference type="ChEBI" id="CHEBI:143553"/>
        <dbReference type="ChEBI" id="CHEBI:145694"/>
    </reaction>
</comment>
<dbReference type="Gene3D" id="3.90.79.10">
    <property type="entry name" value="Nucleoside Triphosphate Pyrophosphohydrolase"/>
    <property type="match status" value="1"/>
</dbReference>
<dbReference type="InterPro" id="IPR029119">
    <property type="entry name" value="MutY_C"/>
</dbReference>
<evidence type="ECO:0000256" key="17">
    <source>
        <dbReference type="PIRSR" id="PIRSR603561-1"/>
    </source>
</evidence>
<keyword evidence="4" id="KW-0235">DNA replication</keyword>
<evidence type="ECO:0000313" key="22">
    <source>
        <dbReference type="Proteomes" id="UP000243534"/>
    </source>
</evidence>
<evidence type="ECO:0000256" key="13">
    <source>
        <dbReference type="ARBA" id="ARBA00040794"/>
    </source>
</evidence>
<dbReference type="GO" id="GO:0044715">
    <property type="term" value="F:8-oxo-dGDP phosphatase activity"/>
    <property type="evidence" value="ECO:0007669"/>
    <property type="project" value="TreeGrafter"/>
</dbReference>
<dbReference type="PRINTS" id="PR00502">
    <property type="entry name" value="NUDIXFAMILY"/>
</dbReference>
<feature type="binding site" evidence="18">
    <location>
        <position position="57"/>
    </location>
    <ligand>
        <name>Mg(2+)</name>
        <dbReference type="ChEBI" id="CHEBI:18420"/>
    </ligand>
</feature>
<dbReference type="PRINTS" id="PR01401">
    <property type="entry name" value="MUTATORMUTT"/>
</dbReference>
<feature type="domain" description="Nudix hydrolase" evidence="19">
    <location>
        <begin position="1"/>
        <end position="130"/>
    </location>
</feature>
<dbReference type="InterPro" id="IPR003561">
    <property type="entry name" value="Mutator_MutT"/>
</dbReference>
<dbReference type="PROSITE" id="PS51462">
    <property type="entry name" value="NUDIX"/>
    <property type="match status" value="1"/>
</dbReference>
<evidence type="ECO:0000313" key="21">
    <source>
        <dbReference type="EMBL" id="RAP71840.1"/>
    </source>
</evidence>
<sequence>MKHLQVAVGIIRNGARQIFLAQRAASSHMANMWEFPGGKIESGETPELALKRELQEENGIEVLSASSYGIADHTYADLRVTLHFFLVEQWNGEPYGREGQPSRWVAQANLQADEFPLANAELVVRLKAEAHQATP</sequence>
<dbReference type="OrthoDB" id="9810648at2"/>
<dbReference type="FunFam" id="3.90.79.10:FF:000014">
    <property type="entry name" value="8-oxo-dGTP diphosphatase MutT"/>
    <property type="match status" value="1"/>
</dbReference>
<dbReference type="GO" id="GO:0008413">
    <property type="term" value="F:8-oxo-7,8-dihydroguanosine triphosphate pyrophosphatase activity"/>
    <property type="evidence" value="ECO:0007669"/>
    <property type="project" value="InterPro"/>
</dbReference>
<dbReference type="NCBIfam" id="TIGR00586">
    <property type="entry name" value="mutt"/>
    <property type="match status" value="1"/>
</dbReference>
<keyword evidence="23" id="KW-1185">Reference proteome</keyword>
<dbReference type="EMBL" id="LJAM02000091">
    <property type="protein sequence ID" value="RAP71840.1"/>
    <property type="molecule type" value="Genomic_DNA"/>
</dbReference>
<comment type="catalytic activity">
    <reaction evidence="10">
        <text>8-oxo-dGTP + H2O = 8-oxo-dGMP + diphosphate + H(+)</text>
        <dbReference type="Rhea" id="RHEA:31575"/>
        <dbReference type="ChEBI" id="CHEBI:15377"/>
        <dbReference type="ChEBI" id="CHEBI:15378"/>
        <dbReference type="ChEBI" id="CHEBI:33019"/>
        <dbReference type="ChEBI" id="CHEBI:63224"/>
        <dbReference type="ChEBI" id="CHEBI:77896"/>
        <dbReference type="EC" id="3.6.1.55"/>
    </reaction>
</comment>
<evidence type="ECO:0000256" key="15">
    <source>
        <dbReference type="ARBA" id="ARBA00041979"/>
    </source>
</evidence>
<accession>A0A1E7YZH2</accession>
<dbReference type="GO" id="GO:0044716">
    <property type="term" value="F:8-oxo-GDP phosphatase activity"/>
    <property type="evidence" value="ECO:0007669"/>
    <property type="project" value="TreeGrafter"/>
</dbReference>
<protein>
    <recommendedName>
        <fullName evidence="13">8-oxo-dGTP diphosphatase</fullName>
        <ecNumber evidence="12">3.6.1.55</ecNumber>
    </recommendedName>
    <alternativeName>
        <fullName evidence="16">7,8-dihydro-8-oxoguanine-triphosphatase</fullName>
    </alternativeName>
    <alternativeName>
        <fullName evidence="15">Mutator protein MutT</fullName>
    </alternativeName>
    <alternativeName>
        <fullName evidence="14">dGTP pyrophosphohydrolase</fullName>
    </alternativeName>
</protein>
<keyword evidence="3" id="KW-0515">Mutator protein</keyword>
<reference evidence="21 23" key="2">
    <citation type="submission" date="2018-04" db="EMBL/GenBank/DDBJ databases">
        <title>Genomes of the Obligate Erwinia dacicola and Facultative Enterobacter sp. OLF Endosymbionts of the Olive Fruit fly, Bactrocera oleae.</title>
        <authorList>
            <person name="Estes A.M."/>
            <person name="Hearn D.J."/>
            <person name="Agarwal S."/>
            <person name="Pierson E.A."/>
            <person name="Dunning-Hotopp J.C."/>
        </authorList>
    </citation>
    <scope>NUCLEOTIDE SEQUENCE [LARGE SCALE GENOMIC DNA]</scope>
    <source>
        <strain evidence="21 23">Oroville</strain>
    </source>
</reference>
<evidence type="ECO:0000256" key="11">
    <source>
        <dbReference type="ARBA" id="ARBA00036904"/>
    </source>
</evidence>
<keyword evidence="9" id="KW-0234">DNA repair</keyword>
<comment type="similarity">
    <text evidence="2">Belongs to the Nudix hydrolase family.</text>
</comment>
<dbReference type="InterPro" id="IPR047127">
    <property type="entry name" value="MutT-like"/>
</dbReference>
<dbReference type="InterPro" id="IPR020084">
    <property type="entry name" value="NUDIX_hydrolase_CS"/>
</dbReference>
<evidence type="ECO:0000313" key="23">
    <source>
        <dbReference type="Proteomes" id="UP000244334"/>
    </source>
</evidence>
<dbReference type="CDD" id="cd03425">
    <property type="entry name" value="NUDIX_MutT_NudA_like"/>
    <property type="match status" value="1"/>
</dbReference>
<dbReference type="EC" id="3.6.1.55" evidence="12"/>
<dbReference type="GO" id="GO:0046872">
    <property type="term" value="F:metal ion binding"/>
    <property type="evidence" value="ECO:0007669"/>
    <property type="project" value="UniProtKB-KW"/>
</dbReference>
<keyword evidence="6" id="KW-0227">DNA damage</keyword>
<evidence type="ECO:0000256" key="18">
    <source>
        <dbReference type="PIRSR" id="PIRSR603561-2"/>
    </source>
</evidence>
<keyword evidence="5 18" id="KW-0479">Metal-binding</keyword>
<dbReference type="PANTHER" id="PTHR47707:SF1">
    <property type="entry name" value="NUDIX HYDROLASE FAMILY PROTEIN"/>
    <property type="match status" value="1"/>
</dbReference>
<comment type="cofactor">
    <cofactor evidence="1 18">
        <name>Mg(2+)</name>
        <dbReference type="ChEBI" id="CHEBI:18420"/>
    </cofactor>
</comment>
<dbReference type="Proteomes" id="UP000243534">
    <property type="component" value="Unassembled WGS sequence"/>
</dbReference>
<dbReference type="NCBIfam" id="NF008044">
    <property type="entry name" value="PRK10776.1"/>
    <property type="match status" value="1"/>
</dbReference>
<feature type="binding site" evidence="17">
    <location>
        <position position="23"/>
    </location>
    <ligand>
        <name>8-oxo-dGTP</name>
        <dbReference type="ChEBI" id="CHEBI:77896"/>
    </ligand>
</feature>
<dbReference type="InterPro" id="IPR020476">
    <property type="entry name" value="Nudix_hydrolase"/>
</dbReference>
<dbReference type="RefSeq" id="WP_070135238.1">
    <property type="nucleotide sequence ID" value="NZ_LJAM02000091.1"/>
</dbReference>